<name>A0A8T2KFU8_9PIPI</name>
<reference evidence="15" key="1">
    <citation type="thesis" date="2020" institute="ProQuest LLC" country="789 East Eisenhower Parkway, Ann Arbor, MI, USA">
        <title>Comparative Genomics and Chromosome Evolution.</title>
        <authorList>
            <person name="Mudd A.B."/>
        </authorList>
    </citation>
    <scope>NUCLEOTIDE SEQUENCE</scope>
    <source>
        <strain evidence="15">Female2</strain>
        <tissue evidence="15">Blood</tissue>
    </source>
</reference>
<organism evidence="15 16">
    <name type="scientific">Hymenochirus boettgeri</name>
    <name type="common">Congo dwarf clawed frog</name>
    <dbReference type="NCBI Taxonomy" id="247094"/>
    <lineage>
        <taxon>Eukaryota</taxon>
        <taxon>Metazoa</taxon>
        <taxon>Chordata</taxon>
        <taxon>Craniata</taxon>
        <taxon>Vertebrata</taxon>
        <taxon>Euteleostomi</taxon>
        <taxon>Amphibia</taxon>
        <taxon>Batrachia</taxon>
        <taxon>Anura</taxon>
        <taxon>Pipoidea</taxon>
        <taxon>Pipidae</taxon>
        <taxon>Pipinae</taxon>
        <taxon>Hymenochirus</taxon>
    </lineage>
</organism>
<dbReference type="PANTHER" id="PTHR19143:SF433">
    <property type="entry name" value="FICOLIN-2"/>
    <property type="match status" value="1"/>
</dbReference>
<evidence type="ECO:0000256" key="12">
    <source>
        <dbReference type="ARBA" id="ARBA00023180"/>
    </source>
</evidence>
<keyword evidence="4" id="KW-0479">Metal-binding</keyword>
<keyword evidence="7" id="KW-0677">Repeat</keyword>
<dbReference type="OrthoDB" id="7735550at2759"/>
<evidence type="ECO:0000256" key="7">
    <source>
        <dbReference type="ARBA" id="ARBA00022737"/>
    </source>
</evidence>
<dbReference type="Pfam" id="PF00147">
    <property type="entry name" value="Fibrinogen_C"/>
    <property type="match status" value="1"/>
</dbReference>
<keyword evidence="11" id="KW-1015">Disulfide bond</keyword>
<evidence type="ECO:0000256" key="11">
    <source>
        <dbReference type="ARBA" id="ARBA00023157"/>
    </source>
</evidence>
<dbReference type="GO" id="GO:0005581">
    <property type="term" value="C:collagen trimer"/>
    <property type="evidence" value="ECO:0007669"/>
    <property type="project" value="UniProtKB-KW"/>
</dbReference>
<evidence type="ECO:0000256" key="4">
    <source>
        <dbReference type="ARBA" id="ARBA00022723"/>
    </source>
</evidence>
<comment type="subcellular location">
    <subcellularLocation>
        <location evidence="1">Secreted</location>
    </subcellularLocation>
</comment>
<evidence type="ECO:0000256" key="6">
    <source>
        <dbReference type="ARBA" id="ARBA00022734"/>
    </source>
</evidence>
<dbReference type="GO" id="GO:0046872">
    <property type="term" value="F:metal ion binding"/>
    <property type="evidence" value="ECO:0007669"/>
    <property type="project" value="UniProtKB-KW"/>
</dbReference>
<dbReference type="GO" id="GO:0097367">
    <property type="term" value="F:carbohydrate derivative binding"/>
    <property type="evidence" value="ECO:0007669"/>
    <property type="project" value="TreeGrafter"/>
</dbReference>
<dbReference type="AlphaFoldDB" id="A0A8T2KFU8"/>
<evidence type="ECO:0000313" key="16">
    <source>
        <dbReference type="Proteomes" id="UP000812440"/>
    </source>
</evidence>
<dbReference type="CDD" id="cd00087">
    <property type="entry name" value="FReD"/>
    <property type="match status" value="1"/>
</dbReference>
<dbReference type="SMART" id="SM00186">
    <property type="entry name" value="FBG"/>
    <property type="match status" value="1"/>
</dbReference>
<evidence type="ECO:0000256" key="5">
    <source>
        <dbReference type="ARBA" id="ARBA00022729"/>
    </source>
</evidence>
<keyword evidence="2" id="KW-0964">Secreted</keyword>
<evidence type="ECO:0000256" key="1">
    <source>
        <dbReference type="ARBA" id="ARBA00004613"/>
    </source>
</evidence>
<evidence type="ECO:0000256" key="8">
    <source>
        <dbReference type="ARBA" id="ARBA00022837"/>
    </source>
</evidence>
<keyword evidence="6" id="KW-0430">Lectin</keyword>
<evidence type="ECO:0000256" key="13">
    <source>
        <dbReference type="SAM" id="SignalP"/>
    </source>
</evidence>
<protein>
    <recommendedName>
        <fullName evidence="14">Fibrinogen C-terminal domain-containing protein</fullName>
    </recommendedName>
</protein>
<dbReference type="InterPro" id="IPR020837">
    <property type="entry name" value="Fibrinogen_CS"/>
</dbReference>
<evidence type="ECO:0000256" key="9">
    <source>
        <dbReference type="ARBA" id="ARBA00022859"/>
    </source>
</evidence>
<evidence type="ECO:0000256" key="2">
    <source>
        <dbReference type="ARBA" id="ARBA00022525"/>
    </source>
</evidence>
<dbReference type="Proteomes" id="UP000812440">
    <property type="component" value="Chromosome 1"/>
</dbReference>
<feature type="signal peptide" evidence="13">
    <location>
        <begin position="1"/>
        <end position="19"/>
    </location>
</feature>
<dbReference type="InterPro" id="IPR002181">
    <property type="entry name" value="Fibrinogen_a/b/g_C_dom"/>
</dbReference>
<dbReference type="PANTHER" id="PTHR19143">
    <property type="entry name" value="FIBRINOGEN/TENASCIN/ANGIOPOEITIN"/>
    <property type="match status" value="1"/>
</dbReference>
<dbReference type="Gene3D" id="3.90.215.10">
    <property type="entry name" value="Gamma Fibrinogen, chain A, domain 1"/>
    <property type="match status" value="1"/>
</dbReference>
<feature type="chain" id="PRO_5035839986" description="Fibrinogen C-terminal domain-containing protein" evidence="13">
    <location>
        <begin position="20"/>
        <end position="274"/>
    </location>
</feature>
<dbReference type="EMBL" id="JAACNH010000001">
    <property type="protein sequence ID" value="KAG8453256.1"/>
    <property type="molecule type" value="Genomic_DNA"/>
</dbReference>
<evidence type="ECO:0000313" key="15">
    <source>
        <dbReference type="EMBL" id="KAG8453256.1"/>
    </source>
</evidence>
<dbReference type="InterPro" id="IPR014716">
    <property type="entry name" value="Fibrinogen_a/b/g_C_1"/>
</dbReference>
<dbReference type="FunFam" id="3.90.215.10:FF:000001">
    <property type="entry name" value="Tenascin isoform 1"/>
    <property type="match status" value="1"/>
</dbReference>
<evidence type="ECO:0000259" key="14">
    <source>
        <dbReference type="PROSITE" id="PS51406"/>
    </source>
</evidence>
<proteinExistence type="predicted"/>
<accession>A0A8T2KFU8</accession>
<dbReference type="PROSITE" id="PS00514">
    <property type="entry name" value="FIBRINOGEN_C_1"/>
    <property type="match status" value="1"/>
</dbReference>
<dbReference type="NCBIfam" id="NF040941">
    <property type="entry name" value="GGGWT_bact"/>
    <property type="match status" value="1"/>
</dbReference>
<keyword evidence="16" id="KW-1185">Reference proteome</keyword>
<comment type="caution">
    <text evidence="15">The sequence shown here is derived from an EMBL/GenBank/DDBJ whole genome shotgun (WGS) entry which is preliminary data.</text>
</comment>
<dbReference type="InterPro" id="IPR050373">
    <property type="entry name" value="Fibrinogen_C-term_domain"/>
</dbReference>
<gene>
    <name evidence="15" type="ORF">GDO86_000041</name>
</gene>
<dbReference type="GO" id="GO:0005615">
    <property type="term" value="C:extracellular space"/>
    <property type="evidence" value="ECO:0007669"/>
    <property type="project" value="TreeGrafter"/>
</dbReference>
<dbReference type="GO" id="GO:0001867">
    <property type="term" value="P:complement activation, lectin pathway"/>
    <property type="evidence" value="ECO:0007669"/>
    <property type="project" value="TreeGrafter"/>
</dbReference>
<dbReference type="PROSITE" id="PS51406">
    <property type="entry name" value="FIBRINOGEN_C_2"/>
    <property type="match status" value="1"/>
</dbReference>
<keyword evidence="3" id="KW-0399">Innate immunity</keyword>
<keyword evidence="9" id="KW-0391">Immunity</keyword>
<dbReference type="GO" id="GO:0030246">
    <property type="term" value="F:carbohydrate binding"/>
    <property type="evidence" value="ECO:0007669"/>
    <property type="project" value="UniProtKB-KW"/>
</dbReference>
<evidence type="ECO:0000256" key="3">
    <source>
        <dbReference type="ARBA" id="ARBA00022588"/>
    </source>
</evidence>
<keyword evidence="8" id="KW-0106">Calcium</keyword>
<dbReference type="GO" id="GO:0003823">
    <property type="term" value="F:antigen binding"/>
    <property type="evidence" value="ECO:0007669"/>
    <property type="project" value="TreeGrafter"/>
</dbReference>
<keyword evidence="10" id="KW-0176">Collagen</keyword>
<sequence length="274" mass="30957">MDLILVVSLSWVLVLSSEAKNTCPEVKLTGLGDDTKLAIIQSCPGLPGPMGPKGENFVFKRRPKNCKDVLQQGLGLNGWYNIYPDGFQSMPVMCDQQTDGGGWIVFQRRQDGSEDFYRDWNSYKKGFGNQMGEFWLGNDNLYRLTATGSFQLRIDFMDFENQKSFAVYSDFRIASESEKYKLEVGTYIAGDAGDSLSYHKNRPFTTKDVDNDSSSSNCAVIIKSAWWYGDCHHSNLNGKYLGGQHSSNADGINWKLGKGYNYSYKVTEMKFRPF</sequence>
<feature type="domain" description="Fibrinogen C-terminal" evidence="14">
    <location>
        <begin position="57"/>
        <end position="274"/>
    </location>
</feature>
<dbReference type="GO" id="GO:0005102">
    <property type="term" value="F:signaling receptor binding"/>
    <property type="evidence" value="ECO:0007669"/>
    <property type="project" value="TreeGrafter"/>
</dbReference>
<dbReference type="SUPFAM" id="SSF56496">
    <property type="entry name" value="Fibrinogen C-terminal domain-like"/>
    <property type="match status" value="1"/>
</dbReference>
<dbReference type="InterPro" id="IPR036056">
    <property type="entry name" value="Fibrinogen-like_C"/>
</dbReference>
<evidence type="ECO:0000256" key="10">
    <source>
        <dbReference type="ARBA" id="ARBA00023119"/>
    </source>
</evidence>
<keyword evidence="5 13" id="KW-0732">Signal</keyword>
<keyword evidence="12" id="KW-0325">Glycoprotein</keyword>